<feature type="transmembrane region" description="Helical" evidence="13">
    <location>
        <begin position="76"/>
        <end position="96"/>
    </location>
</feature>
<dbReference type="GO" id="GO:0005816">
    <property type="term" value="C:spindle pole body"/>
    <property type="evidence" value="ECO:0007669"/>
    <property type="project" value="TreeGrafter"/>
</dbReference>
<dbReference type="GO" id="GO:0051028">
    <property type="term" value="P:mRNA transport"/>
    <property type="evidence" value="ECO:0007669"/>
    <property type="project" value="UniProtKB-KW"/>
</dbReference>
<dbReference type="GO" id="GO:0015031">
    <property type="term" value="P:protein transport"/>
    <property type="evidence" value="ECO:0007669"/>
    <property type="project" value="UniProtKB-KW"/>
</dbReference>
<evidence type="ECO:0000256" key="7">
    <source>
        <dbReference type="ARBA" id="ARBA00022927"/>
    </source>
</evidence>
<evidence type="ECO:0008006" key="15">
    <source>
        <dbReference type="Google" id="ProtNLM"/>
    </source>
</evidence>
<evidence type="ECO:0000256" key="3">
    <source>
        <dbReference type="ARBA" id="ARBA00005760"/>
    </source>
</evidence>
<keyword evidence="9" id="KW-0811">Translocation</keyword>
<evidence type="ECO:0000256" key="6">
    <source>
        <dbReference type="ARBA" id="ARBA00022816"/>
    </source>
</evidence>
<reference evidence="14" key="1">
    <citation type="journal article" date="2014" name="Genome Announc.">
        <title>De novo whole-genome sequence and genome annotation of Lichtheimia ramosa.</title>
        <authorList>
            <person name="Linde J."/>
            <person name="Schwartze V."/>
            <person name="Binder U."/>
            <person name="Lass-Florl C."/>
            <person name="Voigt K."/>
            <person name="Horn F."/>
        </authorList>
    </citation>
    <scope>NUCLEOTIDE SEQUENCE</scope>
    <source>
        <strain evidence="14">JMRC FSU:6197</strain>
    </source>
</reference>
<evidence type="ECO:0000256" key="10">
    <source>
        <dbReference type="ARBA" id="ARBA00023132"/>
    </source>
</evidence>
<evidence type="ECO:0000256" key="2">
    <source>
        <dbReference type="ARBA" id="ARBA00004567"/>
    </source>
</evidence>
<keyword evidence="12" id="KW-0539">Nucleus</keyword>
<dbReference type="EMBL" id="LK023368">
    <property type="protein sequence ID" value="CDS12891.1"/>
    <property type="molecule type" value="Genomic_DNA"/>
</dbReference>
<evidence type="ECO:0000256" key="5">
    <source>
        <dbReference type="ARBA" id="ARBA00022692"/>
    </source>
</evidence>
<evidence type="ECO:0000256" key="13">
    <source>
        <dbReference type="SAM" id="Phobius"/>
    </source>
</evidence>
<evidence type="ECO:0000256" key="1">
    <source>
        <dbReference type="ARBA" id="ARBA00004232"/>
    </source>
</evidence>
<keyword evidence="10" id="KW-0906">Nuclear pore complex</keyword>
<dbReference type="GO" id="GO:0030674">
    <property type="term" value="F:protein-macromolecule adaptor activity"/>
    <property type="evidence" value="ECO:0007669"/>
    <property type="project" value="TreeGrafter"/>
</dbReference>
<evidence type="ECO:0000256" key="12">
    <source>
        <dbReference type="ARBA" id="ARBA00023242"/>
    </source>
</evidence>
<feature type="transmembrane region" description="Helical" evidence="13">
    <location>
        <begin position="45"/>
        <end position="64"/>
    </location>
</feature>
<protein>
    <recommendedName>
        <fullName evidence="15">Nucleoporin NDC1</fullName>
    </recommendedName>
</protein>
<keyword evidence="11 13" id="KW-0472">Membrane</keyword>
<evidence type="ECO:0000256" key="8">
    <source>
        <dbReference type="ARBA" id="ARBA00022989"/>
    </source>
</evidence>
<feature type="transmembrane region" description="Helical" evidence="13">
    <location>
        <begin position="266"/>
        <end position="285"/>
    </location>
</feature>
<keyword evidence="5 13" id="KW-0812">Transmembrane</keyword>
<evidence type="ECO:0000256" key="11">
    <source>
        <dbReference type="ARBA" id="ARBA00023136"/>
    </source>
</evidence>
<dbReference type="GO" id="GO:0070762">
    <property type="term" value="C:nuclear pore transmembrane ring"/>
    <property type="evidence" value="ECO:0007669"/>
    <property type="project" value="TreeGrafter"/>
</dbReference>
<keyword evidence="7" id="KW-0653">Protein transport</keyword>
<proteinExistence type="inferred from homology"/>
<dbReference type="PANTHER" id="PTHR13269:SF6">
    <property type="entry name" value="NUCLEOPORIN NDC1"/>
    <property type="match status" value="1"/>
</dbReference>
<evidence type="ECO:0000256" key="9">
    <source>
        <dbReference type="ARBA" id="ARBA00023010"/>
    </source>
</evidence>
<comment type="subcellular location">
    <subcellularLocation>
        <location evidence="1">Nucleus membrane</location>
        <topology evidence="1">Multi-pass membrane protein</topology>
    </subcellularLocation>
    <subcellularLocation>
        <location evidence="2">Nucleus</location>
        <location evidence="2">Nuclear pore complex</location>
    </subcellularLocation>
</comment>
<feature type="transmembrane region" description="Helical" evidence="13">
    <location>
        <begin position="226"/>
        <end position="246"/>
    </location>
</feature>
<dbReference type="OrthoDB" id="67850at2759"/>
<sequence length="605" mass="68420">MASVGATPIFTTSRPADAANKSTKPTCASYKDAYDAATKRRCRNALILSYAFSLLATIAFQLSFLSPLGFLNWRTLLFSIGLFILTLPLLLIRYLMSSLCQPIAPSGLAELLGKITSRDNYIVLMVYAISGMMIVRSYFRYLMNEPYTDNVFFHPHGERFGVRQLNQDNLFISFYGIVLGASFAAKRILLSQWTYKVAPVQQAKHMAVKLSLPTVTHDGSHWAARVLFGSYIGFVVFGNIVHRMAAHMYGLYTSVLETPVIGFHKWDLYLLFRLFLGGTLAVMTWEIVDRIFDVYFAVNEPITLPYENAHETLLAGLRLEQDPFLQSMAYAELAELATKSPNQRIALFRDVGKNMDNTAWMQFSRECMNILAKMRADIAKEHTGDKKPAPIPVQKEEKPAPPNRIQLLDVDVLAKPKTNTSVLDDRTGKLFVEASTFVTSSDNATDSAKAPKHLVYDLCNWIVQKGKNWKRMQELSAVTAERKIRQVFSNYPTILSAIQALGSLTSASIKEDPYGLVQRDLGTVLDSLLSSVEDVETLVRTPPPEYKKLPPGYKGDVMLMEPEFILLALREAIYQIVTEFKDYLDHIRVSNKYQDKWQRFVEFKE</sequence>
<accession>A0A077WZ52</accession>
<keyword evidence="8 13" id="KW-1133">Transmembrane helix</keyword>
<evidence type="ECO:0000256" key="4">
    <source>
        <dbReference type="ARBA" id="ARBA00022448"/>
    </source>
</evidence>
<dbReference type="PANTHER" id="PTHR13269">
    <property type="entry name" value="NUCLEOPORIN NDC1"/>
    <property type="match status" value="1"/>
</dbReference>
<keyword evidence="4" id="KW-0813">Transport</keyword>
<dbReference type="GO" id="GO:0006999">
    <property type="term" value="P:nuclear pore organization"/>
    <property type="evidence" value="ECO:0007669"/>
    <property type="project" value="TreeGrafter"/>
</dbReference>
<dbReference type="Pfam" id="PF09531">
    <property type="entry name" value="Ndc1_Nup"/>
    <property type="match status" value="1"/>
</dbReference>
<evidence type="ECO:0000313" key="14">
    <source>
        <dbReference type="EMBL" id="CDS12891.1"/>
    </source>
</evidence>
<keyword evidence="6" id="KW-0509">mRNA transport</keyword>
<comment type="similarity">
    <text evidence="3">Belongs to the NDC1 family.</text>
</comment>
<dbReference type="GO" id="GO:0031965">
    <property type="term" value="C:nuclear membrane"/>
    <property type="evidence" value="ECO:0007669"/>
    <property type="project" value="UniProtKB-SubCell"/>
</dbReference>
<name>A0A077WZ52_9FUNG</name>
<dbReference type="InterPro" id="IPR019049">
    <property type="entry name" value="Nucleoporin_prot_Ndc1/Nup"/>
</dbReference>
<dbReference type="AlphaFoldDB" id="A0A077WZ52"/>
<feature type="transmembrane region" description="Helical" evidence="13">
    <location>
        <begin position="121"/>
        <end position="139"/>
    </location>
</feature>
<organism evidence="14">
    <name type="scientific">Lichtheimia ramosa</name>
    <dbReference type="NCBI Taxonomy" id="688394"/>
    <lineage>
        <taxon>Eukaryota</taxon>
        <taxon>Fungi</taxon>
        <taxon>Fungi incertae sedis</taxon>
        <taxon>Mucoromycota</taxon>
        <taxon>Mucoromycotina</taxon>
        <taxon>Mucoromycetes</taxon>
        <taxon>Mucorales</taxon>
        <taxon>Lichtheimiaceae</taxon>
        <taxon>Lichtheimia</taxon>
    </lineage>
</organism>
<gene>
    <name evidence="14" type="ORF">LRAMOSA05075</name>
</gene>